<keyword evidence="2" id="KW-0732">Signal</keyword>
<feature type="domain" description="LptD C-terminal" evidence="3">
    <location>
        <begin position="345"/>
        <end position="716"/>
    </location>
</feature>
<dbReference type="GO" id="GO:0015920">
    <property type="term" value="P:lipopolysaccharide transport"/>
    <property type="evidence" value="ECO:0007669"/>
    <property type="project" value="InterPro"/>
</dbReference>
<comment type="similarity">
    <text evidence="2">Belongs to the LptD family.</text>
</comment>
<comment type="subunit">
    <text evidence="2">Component of the lipopolysaccharide transport and assembly complex. Interacts with LptE and LptA.</text>
</comment>
<accession>A0A4R2IEP8</accession>
<comment type="caution">
    <text evidence="2">Lacks conserved residue(s) required for the propagation of feature annotation.</text>
</comment>
<gene>
    <name evidence="2" type="primary">lptD</name>
    <name evidence="4" type="ORF">EV148_102457</name>
</gene>
<dbReference type="InterPro" id="IPR050218">
    <property type="entry name" value="LptD"/>
</dbReference>
<protein>
    <recommendedName>
        <fullName evidence="2">LPS-assembly protein LptD</fullName>
    </recommendedName>
</protein>
<dbReference type="EMBL" id="SLWQ01000002">
    <property type="protein sequence ID" value="TCO42098.1"/>
    <property type="molecule type" value="Genomic_DNA"/>
</dbReference>
<evidence type="ECO:0000256" key="2">
    <source>
        <dbReference type="HAMAP-Rule" id="MF_01411"/>
    </source>
</evidence>
<proteinExistence type="inferred from homology"/>
<feature type="chain" id="PRO_5021057333" description="LPS-assembly protein LptD" evidence="2">
    <location>
        <begin position="49"/>
        <end position="806"/>
    </location>
</feature>
<comment type="caution">
    <text evidence="4">The sequence shown here is derived from an EMBL/GenBank/DDBJ whole genome shotgun (WGS) entry which is preliminary data.</text>
</comment>
<evidence type="ECO:0000259" key="3">
    <source>
        <dbReference type="Pfam" id="PF04453"/>
    </source>
</evidence>
<evidence type="ECO:0000313" key="5">
    <source>
        <dbReference type="Proteomes" id="UP000294862"/>
    </source>
</evidence>
<keyword evidence="1 2" id="KW-0998">Cell outer membrane</keyword>
<feature type="signal peptide" evidence="2">
    <location>
        <begin position="1"/>
        <end position="48"/>
    </location>
</feature>
<sequence length="806" mass="90424" precursor="true">MPGGAGFGKLPALHRHRRTSVHPTLSAPARRHLALAILLALPLSPAWAVDAPSCPAGTLKCPKKPVDWGMCGKNDLLDFYVAGLPTTGDRSAAPRDASALKVSTTDKNHYVLEGKAEIRQLDLFLHAEKITYDAETTDFTAAGPVTYQDRGLLLSAANAKGNTDLDQCTLDGVRYQLLQSRGNGVAEVAVIDDVDHARLTRATYSTCNLRDQQWAFAARDLDLDRAEGIGRAHDVTFRVHNVPVFWLPYLRFPLDDRRVSGLLYPTIGYGERRGLDFALPYYFNIAPNYDATVTPRIMTERGLMLGGEFRYLTDGSSGTFSADFLAHDSRAANESLEVGDEVPGRRWWYQWKDTTTFNANWGANVNLNRVSDDRYFEDFGRGLYSSAIGFLPSSAYVNGHGSWWTASIGGDQYQITDPTLPSQYEPYRRLPRMTFSGQHGLAGLLEGGIDAEAVAFSKDHALDGRRVDLYPHLDLPLESAAWFVRPELGYRWTSYSLDHLDEGDDPLLRDRHPNRGVPIFSVDSGLVFERSLDIGGEAYTQTFEPRAYYLRVPYRNQDDLPVFDTQEVPFSFSQLFRSNRFVGADRQMDANNLSLALTTRFLEDASGVERLSASIGQIHYFDEQRVQLPTAGGVPRPPTDYDGSIYAGEIDLHLNDRWRIVLDQQWDPNAHRTELSTFTLQNRFGDDGIVNFSYRYRRDFLEQVDVSAAIPLTPAWRLIARENYALNDPLASANDPRGRDGRTLERFIGIEHDTCCVAWRVIARHWIRSASGEADNAIYFELEFKGVGSIGQQTDSFLRRGILGYQ</sequence>
<dbReference type="Pfam" id="PF04453">
    <property type="entry name" value="LptD"/>
    <property type="match status" value="1"/>
</dbReference>
<evidence type="ECO:0000256" key="1">
    <source>
        <dbReference type="ARBA" id="ARBA00023237"/>
    </source>
</evidence>
<dbReference type="HAMAP" id="MF_01411">
    <property type="entry name" value="LPS_assembly_LptD"/>
    <property type="match status" value="1"/>
</dbReference>
<comment type="subcellular location">
    <subcellularLocation>
        <location evidence="2">Cell outer membrane</location>
    </subcellularLocation>
</comment>
<dbReference type="AlphaFoldDB" id="A0A4R2IEP8"/>
<evidence type="ECO:0000313" key="4">
    <source>
        <dbReference type="EMBL" id="TCO42098.1"/>
    </source>
</evidence>
<dbReference type="GO" id="GO:1990351">
    <property type="term" value="C:transporter complex"/>
    <property type="evidence" value="ECO:0007669"/>
    <property type="project" value="TreeGrafter"/>
</dbReference>
<dbReference type="PANTHER" id="PTHR30189">
    <property type="entry name" value="LPS-ASSEMBLY PROTEIN"/>
    <property type="match status" value="1"/>
</dbReference>
<dbReference type="Proteomes" id="UP000294862">
    <property type="component" value="Unassembled WGS sequence"/>
</dbReference>
<dbReference type="GO" id="GO:0009279">
    <property type="term" value="C:cell outer membrane"/>
    <property type="evidence" value="ECO:0007669"/>
    <property type="project" value="UniProtKB-SubCell"/>
</dbReference>
<dbReference type="InterPro" id="IPR020889">
    <property type="entry name" value="LipoPS_assembly_LptD"/>
</dbReference>
<keyword evidence="5" id="KW-1185">Reference proteome</keyword>
<comment type="function">
    <text evidence="2">Together with LptE, is involved in the assembly of lipopolysaccharide (LPS) at the surface of the outer membrane.</text>
</comment>
<organism evidence="4 5">
    <name type="scientific">Dokdonella fugitiva</name>
    <dbReference type="NCBI Taxonomy" id="328517"/>
    <lineage>
        <taxon>Bacteria</taxon>
        <taxon>Pseudomonadati</taxon>
        <taxon>Pseudomonadota</taxon>
        <taxon>Gammaproteobacteria</taxon>
        <taxon>Lysobacterales</taxon>
        <taxon>Rhodanobacteraceae</taxon>
        <taxon>Dokdonella</taxon>
    </lineage>
</organism>
<dbReference type="PANTHER" id="PTHR30189:SF1">
    <property type="entry name" value="LPS-ASSEMBLY PROTEIN LPTD"/>
    <property type="match status" value="1"/>
</dbReference>
<keyword evidence="2" id="KW-0472">Membrane</keyword>
<name>A0A4R2IEP8_9GAMM</name>
<reference evidence="4 5" key="1">
    <citation type="journal article" date="2015" name="Stand. Genomic Sci.">
        <title>Genomic Encyclopedia of Bacterial and Archaeal Type Strains, Phase III: the genomes of soil and plant-associated and newly described type strains.</title>
        <authorList>
            <person name="Whitman W.B."/>
            <person name="Woyke T."/>
            <person name="Klenk H.P."/>
            <person name="Zhou Y."/>
            <person name="Lilburn T.G."/>
            <person name="Beck B.J."/>
            <person name="De Vos P."/>
            <person name="Vandamme P."/>
            <person name="Eisen J.A."/>
            <person name="Garrity G."/>
            <person name="Hugenholtz P."/>
            <person name="Kyrpides N.C."/>
        </authorList>
    </citation>
    <scope>NUCLEOTIDE SEQUENCE [LARGE SCALE GENOMIC DNA]</scope>
    <source>
        <strain evidence="4 5">A3</strain>
    </source>
</reference>
<dbReference type="GO" id="GO:0043165">
    <property type="term" value="P:Gram-negative-bacterium-type cell outer membrane assembly"/>
    <property type="evidence" value="ECO:0007669"/>
    <property type="project" value="UniProtKB-UniRule"/>
</dbReference>
<dbReference type="InterPro" id="IPR007543">
    <property type="entry name" value="LptD_C"/>
</dbReference>